<keyword evidence="1" id="KW-0732">Signal</keyword>
<dbReference type="AlphaFoldDB" id="A0A517SB40"/>
<evidence type="ECO:0008006" key="4">
    <source>
        <dbReference type="Google" id="ProtNLM"/>
    </source>
</evidence>
<evidence type="ECO:0000313" key="3">
    <source>
        <dbReference type="Proteomes" id="UP000315700"/>
    </source>
</evidence>
<protein>
    <recommendedName>
        <fullName evidence="4">Cna protein B-type domain protein</fullName>
    </recommendedName>
</protein>
<sequence precursor="true">MTRLRTLRFAMVVTAGLGVAAPHCLLQAGEKPVAAKKAAPKVADVTLTQNGALAGAVVSEAGSPVDGAIVTLTKEGKPVAKTTTNAKGKFALASVRSGSYELKAGHTTRLVRLWNSDVAPPASAENATLVMDSTTVRAQDGYSDPYYEAGGLDFISLGTLGVATAGLAVGIVNQSDLNDIQDDIDSVGSP</sequence>
<keyword evidence="3" id="KW-1185">Reference proteome</keyword>
<dbReference type="Proteomes" id="UP000315700">
    <property type="component" value="Chromosome"/>
</dbReference>
<dbReference type="RefSeq" id="WP_145028393.1">
    <property type="nucleotide sequence ID" value="NZ_CP036271.1"/>
</dbReference>
<dbReference type="Gene3D" id="2.60.40.10">
    <property type="entry name" value="Immunoglobulins"/>
    <property type="match status" value="1"/>
</dbReference>
<dbReference type="EMBL" id="CP036271">
    <property type="protein sequence ID" value="QDT53296.1"/>
    <property type="molecule type" value="Genomic_DNA"/>
</dbReference>
<dbReference type="KEGG" id="ccos:Pan44_13120"/>
<feature type="signal peptide" evidence="1">
    <location>
        <begin position="1"/>
        <end position="20"/>
    </location>
</feature>
<reference evidence="2 3" key="1">
    <citation type="submission" date="2019-02" db="EMBL/GenBank/DDBJ databases">
        <title>Deep-cultivation of Planctomycetes and their phenomic and genomic characterization uncovers novel biology.</title>
        <authorList>
            <person name="Wiegand S."/>
            <person name="Jogler M."/>
            <person name="Boedeker C."/>
            <person name="Pinto D."/>
            <person name="Vollmers J."/>
            <person name="Rivas-Marin E."/>
            <person name="Kohn T."/>
            <person name="Peeters S.H."/>
            <person name="Heuer A."/>
            <person name="Rast P."/>
            <person name="Oberbeckmann S."/>
            <person name="Bunk B."/>
            <person name="Jeske O."/>
            <person name="Meyerdierks A."/>
            <person name="Storesund J.E."/>
            <person name="Kallscheuer N."/>
            <person name="Luecker S."/>
            <person name="Lage O.M."/>
            <person name="Pohl T."/>
            <person name="Merkel B.J."/>
            <person name="Hornburger P."/>
            <person name="Mueller R.-W."/>
            <person name="Bruemmer F."/>
            <person name="Labrenz M."/>
            <person name="Spormann A.M."/>
            <person name="Op den Camp H."/>
            <person name="Overmann J."/>
            <person name="Amann R."/>
            <person name="Jetten M.S.M."/>
            <person name="Mascher T."/>
            <person name="Medema M.H."/>
            <person name="Devos D.P."/>
            <person name="Kaster A.-K."/>
            <person name="Ovreas L."/>
            <person name="Rohde M."/>
            <person name="Galperin M.Y."/>
            <person name="Jogler C."/>
        </authorList>
    </citation>
    <scope>NUCLEOTIDE SEQUENCE [LARGE SCALE GENOMIC DNA]</scope>
    <source>
        <strain evidence="2 3">Pan44</strain>
    </source>
</reference>
<dbReference type="SUPFAM" id="SSF49478">
    <property type="entry name" value="Cna protein B-type domain"/>
    <property type="match status" value="1"/>
</dbReference>
<dbReference type="InParanoid" id="A0A517SB40"/>
<dbReference type="Pfam" id="PF13620">
    <property type="entry name" value="CarboxypepD_reg"/>
    <property type="match status" value="1"/>
</dbReference>
<dbReference type="OrthoDB" id="284841at2"/>
<gene>
    <name evidence="2" type="ORF">Pan44_13120</name>
</gene>
<evidence type="ECO:0000256" key="1">
    <source>
        <dbReference type="SAM" id="SignalP"/>
    </source>
</evidence>
<name>A0A517SB40_9PLAN</name>
<evidence type="ECO:0000313" key="2">
    <source>
        <dbReference type="EMBL" id="QDT53296.1"/>
    </source>
</evidence>
<organism evidence="2 3">
    <name type="scientific">Caulifigura coniformis</name>
    <dbReference type="NCBI Taxonomy" id="2527983"/>
    <lineage>
        <taxon>Bacteria</taxon>
        <taxon>Pseudomonadati</taxon>
        <taxon>Planctomycetota</taxon>
        <taxon>Planctomycetia</taxon>
        <taxon>Planctomycetales</taxon>
        <taxon>Planctomycetaceae</taxon>
        <taxon>Caulifigura</taxon>
    </lineage>
</organism>
<proteinExistence type="predicted"/>
<dbReference type="InterPro" id="IPR013783">
    <property type="entry name" value="Ig-like_fold"/>
</dbReference>
<accession>A0A517SB40</accession>
<feature type="chain" id="PRO_5021760179" description="Cna protein B-type domain protein" evidence="1">
    <location>
        <begin position="21"/>
        <end position="190"/>
    </location>
</feature>